<comment type="caution">
    <text evidence="2">The sequence shown here is derived from an EMBL/GenBank/DDBJ whole genome shotgun (WGS) entry which is preliminary data.</text>
</comment>
<evidence type="ECO:0000259" key="1">
    <source>
        <dbReference type="Pfam" id="PF20150"/>
    </source>
</evidence>
<dbReference type="EMBL" id="JAAOAO010000128">
    <property type="protein sequence ID" value="KAF5561732.1"/>
    <property type="molecule type" value="Genomic_DNA"/>
</dbReference>
<feature type="domain" description="2EXR" evidence="1">
    <location>
        <begin position="16"/>
        <end position="74"/>
    </location>
</feature>
<keyword evidence="3" id="KW-1185">Reference proteome</keyword>
<dbReference type="Pfam" id="PF20150">
    <property type="entry name" value="2EXR"/>
    <property type="match status" value="1"/>
</dbReference>
<name>A0A8H5JU96_9HYPO</name>
<evidence type="ECO:0000313" key="3">
    <source>
        <dbReference type="Proteomes" id="UP000574317"/>
    </source>
</evidence>
<proteinExistence type="predicted"/>
<sequence>MEPSEIPPANEGLSTFKCFSRLPLEIREMIWECLISVQRHLRIEGRFGKATTIGSFSIPEGLYLSQVSSGSRKALSRVLAYQTLNGNFSTVLLTTLDAPSLEILSSLTADIDCVAIPCLTVEQLEKLHLALKKRVAAGGRQIKVIYTGIGVHRPEKRRPPGNYLVAPPVDFRIRTVAALGLKPGFFEYMLWAYGEDPTELPSTWARLTSKDGIPAPVMKRSIISIPAASEH</sequence>
<dbReference type="Proteomes" id="UP000574317">
    <property type="component" value="Unassembled WGS sequence"/>
</dbReference>
<protein>
    <recommendedName>
        <fullName evidence="1">2EXR domain-containing protein</fullName>
    </recommendedName>
</protein>
<dbReference type="AlphaFoldDB" id="A0A8H5JU96"/>
<dbReference type="InterPro" id="IPR045518">
    <property type="entry name" value="2EXR"/>
</dbReference>
<organism evidence="2 3">
    <name type="scientific">Fusarium napiforme</name>
    <dbReference type="NCBI Taxonomy" id="42672"/>
    <lineage>
        <taxon>Eukaryota</taxon>
        <taxon>Fungi</taxon>
        <taxon>Dikarya</taxon>
        <taxon>Ascomycota</taxon>
        <taxon>Pezizomycotina</taxon>
        <taxon>Sordariomycetes</taxon>
        <taxon>Hypocreomycetidae</taxon>
        <taxon>Hypocreales</taxon>
        <taxon>Nectriaceae</taxon>
        <taxon>Fusarium</taxon>
        <taxon>Fusarium fujikuroi species complex</taxon>
    </lineage>
</organism>
<evidence type="ECO:0000313" key="2">
    <source>
        <dbReference type="EMBL" id="KAF5561732.1"/>
    </source>
</evidence>
<accession>A0A8H5JU96</accession>
<gene>
    <name evidence="2" type="ORF">FNAPI_3561</name>
</gene>
<reference evidence="2 3" key="1">
    <citation type="submission" date="2020-05" db="EMBL/GenBank/DDBJ databases">
        <title>Identification and distribution of gene clusters putatively required for synthesis of sphingolipid metabolism inhibitors in phylogenetically diverse species of the filamentous fungus Fusarium.</title>
        <authorList>
            <person name="Kim H.-S."/>
            <person name="Busman M."/>
            <person name="Brown D.W."/>
            <person name="Divon H."/>
            <person name="Uhlig S."/>
            <person name="Proctor R.H."/>
        </authorList>
    </citation>
    <scope>NUCLEOTIDE SEQUENCE [LARGE SCALE GENOMIC DNA]</scope>
    <source>
        <strain evidence="2 3">NRRL 25196</strain>
    </source>
</reference>